<feature type="compositionally biased region" description="Basic residues" evidence="2">
    <location>
        <begin position="438"/>
        <end position="449"/>
    </location>
</feature>
<keyword evidence="5" id="KW-1185">Reference proteome</keyword>
<evidence type="ECO:0000256" key="2">
    <source>
        <dbReference type="SAM" id="MobiDB-lite"/>
    </source>
</evidence>
<feature type="compositionally biased region" description="Polar residues" evidence="2">
    <location>
        <begin position="341"/>
        <end position="356"/>
    </location>
</feature>
<dbReference type="Proteomes" id="UP001345013">
    <property type="component" value="Unassembled WGS sequence"/>
</dbReference>
<feature type="compositionally biased region" description="Polar residues" evidence="2">
    <location>
        <begin position="543"/>
        <end position="554"/>
    </location>
</feature>
<feature type="compositionally biased region" description="Polar residues" evidence="2">
    <location>
        <begin position="486"/>
        <end position="495"/>
    </location>
</feature>
<evidence type="ECO:0000256" key="3">
    <source>
        <dbReference type="SAM" id="Phobius"/>
    </source>
</evidence>
<evidence type="ECO:0000313" key="5">
    <source>
        <dbReference type="Proteomes" id="UP001345013"/>
    </source>
</evidence>
<dbReference type="EMBL" id="JAVRRG010000158">
    <property type="protein sequence ID" value="KAK5080069.1"/>
    <property type="molecule type" value="Genomic_DNA"/>
</dbReference>
<feature type="compositionally biased region" description="Polar residues" evidence="2">
    <location>
        <begin position="287"/>
        <end position="300"/>
    </location>
</feature>
<feature type="compositionally biased region" description="Polar residues" evidence="2">
    <location>
        <begin position="184"/>
        <end position="212"/>
    </location>
</feature>
<feature type="compositionally biased region" description="Polar residues" evidence="2">
    <location>
        <begin position="308"/>
        <end position="321"/>
    </location>
</feature>
<keyword evidence="3" id="KW-0812">Transmembrane</keyword>
<accession>A0ABR0JZY5</accession>
<keyword evidence="3" id="KW-1133">Transmembrane helix</keyword>
<gene>
    <name evidence="4" type="ORF">LTR24_008683</name>
</gene>
<feature type="compositionally biased region" description="Basic and acidic residues" evidence="2">
    <location>
        <begin position="262"/>
        <end position="276"/>
    </location>
</feature>
<organism evidence="4 5">
    <name type="scientific">Lithohypha guttulata</name>
    <dbReference type="NCBI Taxonomy" id="1690604"/>
    <lineage>
        <taxon>Eukaryota</taxon>
        <taxon>Fungi</taxon>
        <taxon>Dikarya</taxon>
        <taxon>Ascomycota</taxon>
        <taxon>Pezizomycotina</taxon>
        <taxon>Eurotiomycetes</taxon>
        <taxon>Chaetothyriomycetidae</taxon>
        <taxon>Chaetothyriales</taxon>
        <taxon>Trichomeriaceae</taxon>
        <taxon>Lithohypha</taxon>
    </lineage>
</organism>
<feature type="region of interest" description="Disordered" evidence="2">
    <location>
        <begin position="479"/>
        <end position="554"/>
    </location>
</feature>
<keyword evidence="3" id="KW-0472">Membrane</keyword>
<feature type="compositionally biased region" description="Basic residues" evidence="2">
    <location>
        <begin position="412"/>
        <end position="427"/>
    </location>
</feature>
<feature type="transmembrane region" description="Helical" evidence="3">
    <location>
        <begin position="6"/>
        <end position="25"/>
    </location>
</feature>
<comment type="caution">
    <text evidence="4">The sequence shown here is derived from an EMBL/GenBank/DDBJ whole genome shotgun (WGS) entry which is preliminary data.</text>
</comment>
<protein>
    <submittedName>
        <fullName evidence="4">Uncharacterized protein</fullName>
    </submittedName>
</protein>
<keyword evidence="1" id="KW-0175">Coiled coil</keyword>
<evidence type="ECO:0000256" key="1">
    <source>
        <dbReference type="SAM" id="Coils"/>
    </source>
</evidence>
<sequence length="554" mass="60803">MAIFIAFIIIPMVPVYFSFLIGQVVTLTKSLWSRFCAAIFNTLKQPIMDVTAQSCSRCAEVSMNNMVTVEQLTKSEHVIIGLMEVHQERRLQGEEDSKARQEQQFQALRQEFSATNKRVHAVECRTIETRRQCEEGRREGRHPTLFQKEHHQIVEAMKAKHAAVVAHLEKQLEAVAPAKKASYGESNLSQARPQSQVVSNRDKTTLTPSLSPHKTPEDQEVNDRTSRQPVADVQCESTQASKVSAPEELTNDATVDKLVSNYRDESGECKDTHEDADPAFEQPAESDISTSGNTTDQTGVASPASAEAQETSKSDTLTSPLQPFPQPDAQSAADRSEKELQQSTDYISRNAPTGTPSDGKDAPGVAPPKETDHSGQTTTQVMVTPDKAEQMCTDTFLPVNPCGETRASSRMGARRPLTKPPGRRQNKSRNPLCPPRSAIHRPKPSRRQVKTYSTTHEAVANANRLIACEHLEKPPKDVSVLVDAQKNVSSSTTEETGARSEAGSSRQFQDTKRMPGDNSHLGDLTSRMSELRTSESLDEPSAASEQDSAAVTGC</sequence>
<reference evidence="4 5" key="1">
    <citation type="submission" date="2023-08" db="EMBL/GenBank/DDBJ databases">
        <title>Black Yeasts Isolated from many extreme environments.</title>
        <authorList>
            <person name="Coleine C."/>
            <person name="Stajich J.E."/>
            <person name="Selbmann L."/>
        </authorList>
    </citation>
    <scope>NUCLEOTIDE SEQUENCE [LARGE SCALE GENOMIC DNA]</scope>
    <source>
        <strain evidence="4 5">CCFEE 5885</strain>
    </source>
</reference>
<feature type="compositionally biased region" description="Basic and acidic residues" evidence="2">
    <location>
        <begin position="214"/>
        <end position="226"/>
    </location>
</feature>
<feature type="coiled-coil region" evidence="1">
    <location>
        <begin position="91"/>
        <end position="118"/>
    </location>
</feature>
<proteinExistence type="predicted"/>
<feature type="region of interest" description="Disordered" evidence="2">
    <location>
        <begin position="183"/>
        <end position="453"/>
    </location>
</feature>
<evidence type="ECO:0000313" key="4">
    <source>
        <dbReference type="EMBL" id="KAK5080069.1"/>
    </source>
</evidence>
<name>A0ABR0JZY5_9EURO</name>